<dbReference type="InterPro" id="IPR053849">
    <property type="entry name" value="DUF5817_C"/>
</dbReference>
<evidence type="ECO:0000259" key="3">
    <source>
        <dbReference type="Pfam" id="PF22798"/>
    </source>
</evidence>
<dbReference type="AlphaFoldDB" id="M0MZK7"/>
<dbReference type="Pfam" id="PF22798">
    <property type="entry name" value="DUF5817_CT"/>
    <property type="match status" value="1"/>
</dbReference>
<accession>M0MZK7</accession>
<dbReference type="EMBL" id="AOME01000076">
    <property type="protein sequence ID" value="EMA49860.1"/>
    <property type="molecule type" value="Genomic_DNA"/>
</dbReference>
<name>M0MZK7_9EURY</name>
<keyword evidence="5" id="KW-1185">Reference proteome</keyword>
<gene>
    <name evidence="4" type="ORF">C450_16345</name>
</gene>
<dbReference type="Pfam" id="PF19134">
    <property type="entry name" value="DUF5817"/>
    <property type="match status" value="1"/>
</dbReference>
<feature type="domain" description="DUF5817" evidence="2">
    <location>
        <begin position="2"/>
        <end position="58"/>
    </location>
</feature>
<evidence type="ECO:0000256" key="1">
    <source>
        <dbReference type="SAM" id="MobiDB-lite"/>
    </source>
</evidence>
<dbReference type="Gene3D" id="3.90.820.10">
    <property type="entry name" value="Structural Genomics, Unknown Function 30-nov-00 1gh9 Mol_id"/>
    <property type="match status" value="1"/>
</dbReference>
<dbReference type="Proteomes" id="UP000011625">
    <property type="component" value="Unassembled WGS sequence"/>
</dbReference>
<dbReference type="RefSeq" id="WP_005045183.1">
    <property type="nucleotide sequence ID" value="NZ_AOME01000076.1"/>
</dbReference>
<feature type="compositionally biased region" description="Low complexity" evidence="1">
    <location>
        <begin position="96"/>
        <end position="114"/>
    </location>
</feature>
<feature type="region of interest" description="Disordered" evidence="1">
    <location>
        <begin position="90"/>
        <end position="116"/>
    </location>
</feature>
<organism evidence="4 5">
    <name type="scientific">Halococcus salifodinae DSM 8989</name>
    <dbReference type="NCBI Taxonomy" id="1227456"/>
    <lineage>
        <taxon>Archaea</taxon>
        <taxon>Methanobacteriati</taxon>
        <taxon>Methanobacteriota</taxon>
        <taxon>Stenosarchaea group</taxon>
        <taxon>Halobacteria</taxon>
        <taxon>Halobacteriales</taxon>
        <taxon>Halococcaceae</taxon>
        <taxon>Halococcus</taxon>
    </lineage>
</organism>
<comment type="caution">
    <text evidence="4">The sequence shown here is derived from an EMBL/GenBank/DDBJ whole genome shotgun (WGS) entry which is preliminary data.</text>
</comment>
<evidence type="ECO:0000313" key="4">
    <source>
        <dbReference type="EMBL" id="EMA49860.1"/>
    </source>
</evidence>
<dbReference type="InterPro" id="IPR043855">
    <property type="entry name" value="DUF5817"/>
</dbReference>
<feature type="domain" description="DUF5817" evidence="3">
    <location>
        <begin position="119"/>
        <end position="172"/>
    </location>
</feature>
<protein>
    <submittedName>
        <fullName evidence="4">Uncharacterized protein</fullName>
    </submittedName>
</protein>
<dbReference type="PATRIC" id="fig|1227456.3.peg.3323"/>
<dbReference type="STRING" id="1227456.C450_16345"/>
<evidence type="ECO:0000259" key="2">
    <source>
        <dbReference type="Pfam" id="PF19134"/>
    </source>
</evidence>
<proteinExistence type="predicted"/>
<reference evidence="4 5" key="1">
    <citation type="journal article" date="2014" name="PLoS Genet.">
        <title>Phylogenetically driven sequencing of extremely halophilic archaea reveals strategies for static and dynamic osmo-response.</title>
        <authorList>
            <person name="Becker E.A."/>
            <person name="Seitzer P.M."/>
            <person name="Tritt A."/>
            <person name="Larsen D."/>
            <person name="Krusor M."/>
            <person name="Yao A.I."/>
            <person name="Wu D."/>
            <person name="Madern D."/>
            <person name="Eisen J.A."/>
            <person name="Darling A.E."/>
            <person name="Facciotti M.T."/>
        </authorList>
    </citation>
    <scope>NUCLEOTIDE SEQUENCE [LARGE SCALE GENOMIC DNA]</scope>
    <source>
        <strain evidence="4 5">DSM 8989</strain>
    </source>
</reference>
<sequence>MYAVVGCSECSALWVVEGRPETTSCPSCGARHQYPKLTKFAETDAADAAREARTALLADRSDHAPDDLDSFATLETRAENERMDETTYLQESGLDAEAVSEAGEGATSGAAAGSPSRLDTVRNAVDELDEPTEEAVIAYATARDVSTAFTERALDRLVQQGEASRNDGAYRLL</sequence>
<evidence type="ECO:0000313" key="5">
    <source>
        <dbReference type="Proteomes" id="UP000011625"/>
    </source>
</evidence>
<dbReference type="OrthoDB" id="142616at2157"/>